<dbReference type="PROSITE" id="PS51782">
    <property type="entry name" value="LYSM"/>
    <property type="match status" value="1"/>
</dbReference>
<name>A0A8I0AK35_9FIRM</name>
<feature type="domain" description="LysM" evidence="1">
    <location>
        <begin position="10"/>
        <end position="54"/>
    </location>
</feature>
<dbReference type="Pfam" id="PF01476">
    <property type="entry name" value="LysM"/>
    <property type="match status" value="2"/>
</dbReference>
<dbReference type="SUPFAM" id="SSF54106">
    <property type="entry name" value="LysM domain"/>
    <property type="match status" value="2"/>
</dbReference>
<dbReference type="EMBL" id="JACOOX010000003">
    <property type="protein sequence ID" value="MBC5662341.1"/>
    <property type="molecule type" value="Genomic_DNA"/>
</dbReference>
<reference evidence="2 3" key="1">
    <citation type="submission" date="2020-08" db="EMBL/GenBank/DDBJ databases">
        <title>Genome public.</title>
        <authorList>
            <person name="Liu C."/>
            <person name="Sun Q."/>
        </authorList>
    </citation>
    <scope>NUCLEOTIDE SEQUENCE [LARGE SCALE GENOMIC DNA]</scope>
    <source>
        <strain evidence="2 3">NSJ-10</strain>
    </source>
</reference>
<evidence type="ECO:0000313" key="3">
    <source>
        <dbReference type="Proteomes" id="UP000615234"/>
    </source>
</evidence>
<gene>
    <name evidence="2" type="ORF">H8S09_05445</name>
</gene>
<dbReference type="CDD" id="cd00118">
    <property type="entry name" value="LysM"/>
    <property type="match status" value="2"/>
</dbReference>
<evidence type="ECO:0000259" key="1">
    <source>
        <dbReference type="PROSITE" id="PS51782"/>
    </source>
</evidence>
<dbReference type="AlphaFoldDB" id="A0A8I0AK35"/>
<dbReference type="RefSeq" id="WP_008400969.1">
    <property type="nucleotide sequence ID" value="NZ_JACOOX010000003.1"/>
</dbReference>
<dbReference type="InterPro" id="IPR018392">
    <property type="entry name" value="LysM"/>
</dbReference>
<evidence type="ECO:0000313" key="2">
    <source>
        <dbReference type="EMBL" id="MBC5662341.1"/>
    </source>
</evidence>
<comment type="caution">
    <text evidence="2">The sequence shown here is derived from an EMBL/GenBank/DDBJ whole genome shotgun (WGS) entry which is preliminary data.</text>
</comment>
<dbReference type="Proteomes" id="UP000615234">
    <property type="component" value="Unassembled WGS sequence"/>
</dbReference>
<sequence>MENYDHCNGVIHVVEKGDTLYKLSKHYKCNLCDIITANPYVNVYNMQEGEEICIPIEQEGSGDGKMHYTVKKGDTFESVFMYFGVGPQELFENNKNLYQVVLPEGLELVVD</sequence>
<accession>A0A8I0AK35</accession>
<proteinExistence type="predicted"/>
<organism evidence="2 3">
    <name type="scientific">Coprococcus hominis</name>
    <name type="common">ex Liu et al. 2022</name>
    <dbReference type="NCBI Taxonomy" id="2763039"/>
    <lineage>
        <taxon>Bacteria</taxon>
        <taxon>Bacillati</taxon>
        <taxon>Bacillota</taxon>
        <taxon>Clostridia</taxon>
        <taxon>Lachnospirales</taxon>
        <taxon>Lachnospiraceae</taxon>
        <taxon>Coprococcus</taxon>
    </lineage>
</organism>
<protein>
    <submittedName>
        <fullName evidence="2">LysM peptidoglycan-binding domain-containing protein</fullName>
    </submittedName>
</protein>
<dbReference type="InterPro" id="IPR036779">
    <property type="entry name" value="LysM_dom_sf"/>
</dbReference>
<keyword evidence="3" id="KW-1185">Reference proteome</keyword>
<dbReference type="SMART" id="SM00257">
    <property type="entry name" value="LysM"/>
    <property type="match status" value="2"/>
</dbReference>
<dbReference type="Gene3D" id="3.10.350.10">
    <property type="entry name" value="LysM domain"/>
    <property type="match status" value="1"/>
</dbReference>